<reference evidence="4 5" key="1">
    <citation type="submission" date="2024-02" db="EMBL/GenBank/DDBJ databases">
        <title>Genome analysis and characterization of Microbaculum marinisediminis sp. nov., isolated from marine sediment.</title>
        <authorList>
            <person name="Du Z.-J."/>
            <person name="Ye Y.-Q."/>
            <person name="Zhang Z.-R."/>
            <person name="Yuan S.-M."/>
            <person name="Zhang X.-Y."/>
        </authorList>
    </citation>
    <scope>NUCLEOTIDE SEQUENCE [LARGE SCALE GENOMIC DNA]</scope>
    <source>
        <strain evidence="4 5">SDUM1044001</strain>
    </source>
</reference>
<dbReference type="RefSeq" id="WP_340329109.1">
    <property type="nucleotide sequence ID" value="NZ_JAZHOF010000003.1"/>
</dbReference>
<dbReference type="EMBL" id="JAZHOF010000003">
    <property type="protein sequence ID" value="MEJ8571407.1"/>
    <property type="molecule type" value="Genomic_DNA"/>
</dbReference>
<organism evidence="4 5">
    <name type="scientific">Microbaculum marinum</name>
    <dbReference type="NCBI Taxonomy" id="1764581"/>
    <lineage>
        <taxon>Bacteria</taxon>
        <taxon>Pseudomonadati</taxon>
        <taxon>Pseudomonadota</taxon>
        <taxon>Alphaproteobacteria</taxon>
        <taxon>Hyphomicrobiales</taxon>
        <taxon>Tepidamorphaceae</taxon>
        <taxon>Microbaculum</taxon>
    </lineage>
</organism>
<dbReference type="Proteomes" id="UP001378188">
    <property type="component" value="Unassembled WGS sequence"/>
</dbReference>
<dbReference type="SUPFAM" id="SSF54665">
    <property type="entry name" value="CO dehydrogenase molybdoprotein N-domain-like"/>
    <property type="match status" value="1"/>
</dbReference>
<name>A0AAW9RCW1_9HYPH</name>
<dbReference type="Pfam" id="PF20256">
    <property type="entry name" value="MoCoBD_2"/>
    <property type="match status" value="1"/>
</dbReference>
<dbReference type="InterPro" id="IPR037165">
    <property type="entry name" value="AldOxase/xan_DH_Mopterin-bd_sf"/>
</dbReference>
<evidence type="ECO:0000256" key="1">
    <source>
        <dbReference type="ARBA" id="ARBA00022505"/>
    </source>
</evidence>
<keyword evidence="5" id="KW-1185">Reference proteome</keyword>
<dbReference type="PANTHER" id="PTHR11908:SF132">
    <property type="entry name" value="ALDEHYDE OXIDASE 1-RELATED"/>
    <property type="match status" value="1"/>
</dbReference>
<feature type="domain" description="Aldehyde oxidase/xanthine dehydrogenase a/b hammerhead" evidence="3">
    <location>
        <begin position="18"/>
        <end position="140"/>
    </location>
</feature>
<keyword evidence="1" id="KW-0500">Molybdenum</keyword>
<keyword evidence="2" id="KW-0560">Oxidoreductase</keyword>
<evidence type="ECO:0000313" key="5">
    <source>
        <dbReference type="Proteomes" id="UP001378188"/>
    </source>
</evidence>
<dbReference type="PANTHER" id="PTHR11908">
    <property type="entry name" value="XANTHINE DEHYDROGENASE"/>
    <property type="match status" value="1"/>
</dbReference>
<dbReference type="SMART" id="SM01008">
    <property type="entry name" value="Ald_Xan_dh_C"/>
    <property type="match status" value="1"/>
</dbReference>
<dbReference type="Gene3D" id="3.30.365.10">
    <property type="entry name" value="Aldehyde oxidase/xanthine dehydrogenase, molybdopterin binding domain"/>
    <property type="match status" value="4"/>
</dbReference>
<comment type="caution">
    <text evidence="4">The sequence shown here is derived from an EMBL/GenBank/DDBJ whole genome shotgun (WGS) entry which is preliminary data.</text>
</comment>
<evidence type="ECO:0000259" key="3">
    <source>
        <dbReference type="SMART" id="SM01008"/>
    </source>
</evidence>
<accession>A0AAW9RCW1</accession>
<dbReference type="InterPro" id="IPR000674">
    <property type="entry name" value="Ald_Oxase/Xan_DH_a/b"/>
</dbReference>
<dbReference type="InterPro" id="IPR016208">
    <property type="entry name" value="Ald_Oxase/xanthine_DH-like"/>
</dbReference>
<proteinExistence type="predicted"/>
<gene>
    <name evidence="4" type="ORF">V3328_07985</name>
</gene>
<evidence type="ECO:0000256" key="2">
    <source>
        <dbReference type="ARBA" id="ARBA00023002"/>
    </source>
</evidence>
<dbReference type="InterPro" id="IPR046867">
    <property type="entry name" value="AldOxase/xan_DH_MoCoBD2"/>
</dbReference>
<protein>
    <submittedName>
        <fullName evidence="4">Xanthine dehydrogenase family protein molybdopterin-binding subunit</fullName>
    </submittedName>
</protein>
<sequence>MNWIGKPLRRKEDQRFITGAGTYVADVAAHLYGTARLHVVRSPQASAAIRSIDIDRARQQPGVLDIFTGADLDAAGIGTLPCAWPVDSSDGTPMAAPAHPVLATERVIHVGDPVVAVVAETLADAEAAADLIEIDYETGASQTDLRTSLAADAPLVHAGSGSNLCYDWSLGDPGKVDALLAGSAHVVELDLIQNRVNASPMETRGTIGLYERGRDEYTLFTSNQNPHPIRVMLSASTLKIPEERIRVISPDVGGGFGMKIYHYNEEVLVLFAARRIGRPVCWIATRSEAFLADTYARDHATRVRLGLDADGRFTALQVDTIANMGAYLSTFAPAIPTFFYGNPFPGPYALRDVHVRVRAAFTNTTPVDAYRGAGRPETTYVLERIVDMAADKLGMDPFELRAKNLIQPEQIPYRTPFLWTYDSGDLPKALSTAREIADLPGFSQRRKSSEAAGRRRGLGVAFYMEACGMGPSEMLIEQGCGGGQYEVAVVRVSPTGGITVLTGSHTHGQGHETAFAQLVAEETGLDPADIEIVHGDTARVPYGIGTYGSRSLAVGGSALIGSTRKVVGKMKRIAAHMLECEPEDVELHDGVFSAPPRNRTLTFAEVAGRAYAPAGYPDRLEPGLEETTYFDPEAFTFPYGCHMVEVEIDPDTGSVRVDRYLAVDDFGRIVNPMIVEGQIHGGAAQGIGQACLEGCRYDPESGQLLTGSFTDYAMPRASDVPAIEFHSFETVCTTNPVGAKGCGEAAAIAGPAAAINAICNALNDLGVRHVDMPATPQAVWDAIRAATHADGP</sequence>
<dbReference type="InterPro" id="IPR036856">
    <property type="entry name" value="Ald_Oxase/Xan_DH_a/b_sf"/>
</dbReference>
<dbReference type="AlphaFoldDB" id="A0AAW9RCW1"/>
<dbReference type="SUPFAM" id="SSF56003">
    <property type="entry name" value="Molybdenum cofactor-binding domain"/>
    <property type="match status" value="1"/>
</dbReference>
<dbReference type="Pfam" id="PF02738">
    <property type="entry name" value="MoCoBD_1"/>
    <property type="match status" value="1"/>
</dbReference>
<dbReference type="GO" id="GO:0005506">
    <property type="term" value="F:iron ion binding"/>
    <property type="evidence" value="ECO:0007669"/>
    <property type="project" value="InterPro"/>
</dbReference>
<dbReference type="Gene3D" id="3.90.1170.50">
    <property type="entry name" value="Aldehyde oxidase/xanthine dehydrogenase, a/b hammerhead"/>
    <property type="match status" value="1"/>
</dbReference>
<dbReference type="InterPro" id="IPR008274">
    <property type="entry name" value="AldOxase/xan_DH_MoCoBD1"/>
</dbReference>
<dbReference type="GO" id="GO:0016491">
    <property type="term" value="F:oxidoreductase activity"/>
    <property type="evidence" value="ECO:0007669"/>
    <property type="project" value="UniProtKB-KW"/>
</dbReference>
<dbReference type="Pfam" id="PF01315">
    <property type="entry name" value="Ald_Xan_dh_C"/>
    <property type="match status" value="1"/>
</dbReference>
<evidence type="ECO:0000313" key="4">
    <source>
        <dbReference type="EMBL" id="MEJ8571407.1"/>
    </source>
</evidence>